<dbReference type="InterPro" id="IPR013747">
    <property type="entry name" value="ACP_syn_III_C"/>
</dbReference>
<evidence type="ECO:0000256" key="1">
    <source>
        <dbReference type="ARBA" id="ARBA00022490"/>
    </source>
</evidence>
<feature type="domain" description="Beta-ketoacyl-[acyl-carrier-protein] synthase III C-terminal" evidence="4">
    <location>
        <begin position="218"/>
        <end position="307"/>
    </location>
</feature>
<sequence>MTTGIVSLGLHLPGAPVGNDSVAEASGADPAWIQDRIGIHARHHAAPRQTATELAVAAAESALTGAAVTPDLIVVATVTPDRPVPATACFVQERLGLAGVPAFDVNAACSGFIYALSCAHGMTLAAHARTPLVIGADTFTHVVDPTDRRTAPLFGDGAGAVQLGPVPAGYGILAVELWAEGSQAMYATVPREGWFAMDGRSVSGVVMDMGPKILQAALDRAGARLDQLDRVIVHQANPRLVRRLAEHVGLGEDQVPAYGSVTGNTASASVPVALAMADRERPFRRGDLVALVAVGAGMTAGAAVLRWY</sequence>
<gene>
    <name evidence="6" type="ORF">I8755_29605</name>
</gene>
<keyword evidence="1" id="KW-0963">Cytoplasm</keyword>
<proteinExistence type="predicted"/>
<dbReference type="Pfam" id="PF08541">
    <property type="entry name" value="ACP_syn_III_C"/>
    <property type="match status" value="1"/>
</dbReference>
<dbReference type="Proteomes" id="UP000596130">
    <property type="component" value="Chromosome"/>
</dbReference>
<protein>
    <submittedName>
        <fullName evidence="6">Ketoacyl-ACP synthase III</fullName>
    </submittedName>
</protein>
<dbReference type="SUPFAM" id="SSF53901">
    <property type="entry name" value="Thiolase-like"/>
    <property type="match status" value="1"/>
</dbReference>
<dbReference type="AlphaFoldDB" id="A0A7T4PL12"/>
<evidence type="ECO:0000256" key="2">
    <source>
        <dbReference type="ARBA" id="ARBA00022679"/>
    </source>
</evidence>
<accession>A0A7T4PL12</accession>
<dbReference type="PANTHER" id="PTHR34069">
    <property type="entry name" value="3-OXOACYL-[ACYL-CARRIER-PROTEIN] SYNTHASE 3"/>
    <property type="match status" value="1"/>
</dbReference>
<dbReference type="EMBL" id="CP065959">
    <property type="protein sequence ID" value="QQC92091.1"/>
    <property type="molecule type" value="Genomic_DNA"/>
</dbReference>
<dbReference type="InterPro" id="IPR013751">
    <property type="entry name" value="ACP_syn_III_N"/>
</dbReference>
<dbReference type="Gene3D" id="3.40.47.10">
    <property type="match status" value="1"/>
</dbReference>
<feature type="domain" description="Beta-ketoacyl-[acyl-carrier-protein] synthase III N-terminal" evidence="5">
    <location>
        <begin position="103"/>
        <end position="181"/>
    </location>
</feature>
<reference evidence="6 7" key="1">
    <citation type="submission" date="2020-12" db="EMBL/GenBank/DDBJ databases">
        <title>Identification and biosynthesis of polyene macrolides produced by Streptomyces alfalfae Men-myco-93-63.</title>
        <authorList>
            <person name="Liu D."/>
            <person name="Li Y."/>
            <person name="Liu L."/>
            <person name="Han X."/>
            <person name="Shen F."/>
        </authorList>
    </citation>
    <scope>NUCLEOTIDE SEQUENCE [LARGE SCALE GENOMIC DNA]</scope>
    <source>
        <strain evidence="6 7">Men-myco-93-63</strain>
    </source>
</reference>
<dbReference type="InterPro" id="IPR016039">
    <property type="entry name" value="Thiolase-like"/>
</dbReference>
<evidence type="ECO:0000259" key="5">
    <source>
        <dbReference type="Pfam" id="PF08545"/>
    </source>
</evidence>
<dbReference type="Pfam" id="PF08545">
    <property type="entry name" value="ACP_syn_III"/>
    <property type="match status" value="1"/>
</dbReference>
<dbReference type="NCBIfam" id="NF006829">
    <property type="entry name" value="PRK09352.1"/>
    <property type="match status" value="1"/>
</dbReference>
<dbReference type="CDD" id="cd00830">
    <property type="entry name" value="KAS_III"/>
    <property type="match status" value="1"/>
</dbReference>
<evidence type="ECO:0000313" key="6">
    <source>
        <dbReference type="EMBL" id="QQC92091.1"/>
    </source>
</evidence>
<keyword evidence="2" id="KW-0808">Transferase</keyword>
<name>A0A7T4PL12_9ACTN</name>
<organism evidence="6 7">
    <name type="scientific">Streptomyces alfalfae</name>
    <dbReference type="NCBI Taxonomy" id="1642299"/>
    <lineage>
        <taxon>Bacteria</taxon>
        <taxon>Bacillati</taxon>
        <taxon>Actinomycetota</taxon>
        <taxon>Actinomycetes</taxon>
        <taxon>Kitasatosporales</taxon>
        <taxon>Streptomycetaceae</taxon>
        <taxon>Streptomyces</taxon>
    </lineage>
</organism>
<keyword evidence="3" id="KW-0012">Acyltransferase</keyword>
<evidence type="ECO:0000256" key="3">
    <source>
        <dbReference type="ARBA" id="ARBA00023315"/>
    </source>
</evidence>
<dbReference type="GO" id="GO:0004315">
    <property type="term" value="F:3-oxoacyl-[acyl-carrier-protein] synthase activity"/>
    <property type="evidence" value="ECO:0007669"/>
    <property type="project" value="InterPro"/>
</dbReference>
<evidence type="ECO:0000259" key="4">
    <source>
        <dbReference type="Pfam" id="PF08541"/>
    </source>
</evidence>
<dbReference type="RefSeq" id="WP_198503969.1">
    <property type="nucleotide sequence ID" value="NZ_CP065959.1"/>
</dbReference>
<dbReference type="GO" id="GO:0044550">
    <property type="term" value="P:secondary metabolite biosynthetic process"/>
    <property type="evidence" value="ECO:0007669"/>
    <property type="project" value="TreeGrafter"/>
</dbReference>
<evidence type="ECO:0000313" key="7">
    <source>
        <dbReference type="Proteomes" id="UP000596130"/>
    </source>
</evidence>
<dbReference type="GO" id="GO:0006633">
    <property type="term" value="P:fatty acid biosynthetic process"/>
    <property type="evidence" value="ECO:0007669"/>
    <property type="project" value="InterPro"/>
</dbReference>
<dbReference type="PANTHER" id="PTHR34069:SF2">
    <property type="entry name" value="BETA-KETOACYL-[ACYL-CARRIER-PROTEIN] SYNTHASE III"/>
    <property type="match status" value="1"/>
</dbReference>